<feature type="transmembrane region" description="Helical" evidence="5">
    <location>
        <begin position="211"/>
        <end position="229"/>
    </location>
</feature>
<protein>
    <submittedName>
        <fullName evidence="6">Energy-coupling factor transporter transmembrane protein EcfT</fullName>
    </submittedName>
</protein>
<sequence length="231" mass="24517">MSRPSYGPLSLLAASLLPALGAPAIHSTRHGLVCVGVLLLVSLVVVRDWSSTVRRLGLVALAALSLGLSTWLYGGRDLDVAAGATLRVLYLVIPAAVLTPFIDPTRLGDHLAQRLHLPARPVVASTAALQRLEALGWQWQQIARARRARGVGADGGILHRARVTASMALSLMVSTMRMSGSMSLAMDARGFGAAHRRTFAEPAPWQRRDTAILLGGVAVAALPWLYLVVTA</sequence>
<evidence type="ECO:0000313" key="7">
    <source>
        <dbReference type="Proteomes" id="UP000754710"/>
    </source>
</evidence>
<evidence type="ECO:0000256" key="2">
    <source>
        <dbReference type="ARBA" id="ARBA00022692"/>
    </source>
</evidence>
<evidence type="ECO:0000256" key="1">
    <source>
        <dbReference type="ARBA" id="ARBA00004141"/>
    </source>
</evidence>
<name>A0ABS7RIZ1_9ACTN</name>
<organism evidence="6 7">
    <name type="scientific">Nocardioides jiangsuensis</name>
    <dbReference type="NCBI Taxonomy" id="2866161"/>
    <lineage>
        <taxon>Bacteria</taxon>
        <taxon>Bacillati</taxon>
        <taxon>Actinomycetota</taxon>
        <taxon>Actinomycetes</taxon>
        <taxon>Propionibacteriales</taxon>
        <taxon>Nocardioidaceae</taxon>
        <taxon>Nocardioides</taxon>
    </lineage>
</organism>
<feature type="transmembrane region" description="Helical" evidence="5">
    <location>
        <begin position="80"/>
        <end position="102"/>
    </location>
</feature>
<accession>A0ABS7RIZ1</accession>
<dbReference type="RefSeq" id="WP_221024142.1">
    <property type="nucleotide sequence ID" value="NZ_JAIEZQ010000001.1"/>
</dbReference>
<gene>
    <name evidence="6" type="ORF">K1X13_06525</name>
</gene>
<comment type="caution">
    <text evidence="6">The sequence shown here is derived from an EMBL/GenBank/DDBJ whole genome shotgun (WGS) entry which is preliminary data.</text>
</comment>
<keyword evidence="4 5" id="KW-0472">Membrane</keyword>
<dbReference type="EMBL" id="JAIEZQ010000001">
    <property type="protein sequence ID" value="MBY9074469.1"/>
    <property type="molecule type" value="Genomic_DNA"/>
</dbReference>
<dbReference type="CDD" id="cd16914">
    <property type="entry name" value="EcfT"/>
    <property type="match status" value="1"/>
</dbReference>
<proteinExistence type="predicted"/>
<evidence type="ECO:0000313" key="6">
    <source>
        <dbReference type="EMBL" id="MBY9074469.1"/>
    </source>
</evidence>
<comment type="subcellular location">
    <subcellularLocation>
        <location evidence="1">Membrane</location>
        <topology evidence="1">Multi-pass membrane protein</topology>
    </subcellularLocation>
</comment>
<evidence type="ECO:0000256" key="4">
    <source>
        <dbReference type="ARBA" id="ARBA00023136"/>
    </source>
</evidence>
<evidence type="ECO:0000256" key="3">
    <source>
        <dbReference type="ARBA" id="ARBA00022989"/>
    </source>
</evidence>
<dbReference type="Proteomes" id="UP000754710">
    <property type="component" value="Unassembled WGS sequence"/>
</dbReference>
<dbReference type="InterPro" id="IPR003339">
    <property type="entry name" value="ABC/ECF_trnsptr_transmembrane"/>
</dbReference>
<feature type="transmembrane region" description="Helical" evidence="5">
    <location>
        <begin position="56"/>
        <end position="74"/>
    </location>
</feature>
<keyword evidence="2 5" id="KW-0812">Transmembrane</keyword>
<reference evidence="6 7" key="1">
    <citation type="submission" date="2021-08" db="EMBL/GenBank/DDBJ databases">
        <title>Nocardioides bacterium WL0053 sp. nov., isolated from the sediment.</title>
        <authorList>
            <person name="Wang L."/>
            <person name="Zhang D."/>
            <person name="Zhang A."/>
        </authorList>
    </citation>
    <scope>NUCLEOTIDE SEQUENCE [LARGE SCALE GENOMIC DNA]</scope>
    <source>
        <strain evidence="6 7">WL0053</strain>
    </source>
</reference>
<feature type="transmembrane region" description="Helical" evidence="5">
    <location>
        <begin position="31"/>
        <end position="49"/>
    </location>
</feature>
<dbReference type="Pfam" id="PF02361">
    <property type="entry name" value="CbiQ"/>
    <property type="match status" value="1"/>
</dbReference>
<keyword evidence="3 5" id="KW-1133">Transmembrane helix</keyword>
<keyword evidence="7" id="KW-1185">Reference proteome</keyword>
<evidence type="ECO:0000256" key="5">
    <source>
        <dbReference type="SAM" id="Phobius"/>
    </source>
</evidence>